<organism evidence="1 2">
    <name type="scientific">Aspergillus udagawae</name>
    <dbReference type="NCBI Taxonomy" id="91492"/>
    <lineage>
        <taxon>Eukaryota</taxon>
        <taxon>Fungi</taxon>
        <taxon>Dikarya</taxon>
        <taxon>Ascomycota</taxon>
        <taxon>Pezizomycotina</taxon>
        <taxon>Eurotiomycetes</taxon>
        <taxon>Eurotiomycetidae</taxon>
        <taxon>Eurotiales</taxon>
        <taxon>Aspergillaceae</taxon>
        <taxon>Aspergillus</taxon>
        <taxon>Aspergillus subgen. Fumigati</taxon>
    </lineage>
</organism>
<dbReference type="Proteomes" id="UP000036893">
    <property type="component" value="Unassembled WGS sequence"/>
</dbReference>
<evidence type="ECO:0000313" key="2">
    <source>
        <dbReference type="Proteomes" id="UP000036893"/>
    </source>
</evidence>
<gene>
    <name evidence="1" type="ORF">Aud_003660</name>
</gene>
<reference evidence="1" key="1">
    <citation type="journal article" date="2015" name="Genome Announc.">
        <title>Draft Genome Sequence of the Pathogenic Filamentous Fungus Aspergillus udagawae Strain IFM 46973T.</title>
        <authorList>
            <person name="Kusuya Y."/>
            <person name="Takahashi-Nakaguchi A."/>
            <person name="Takahashi H."/>
            <person name="Yaguchi T."/>
        </authorList>
    </citation>
    <scope>NUCLEOTIDE SEQUENCE</scope>
    <source>
        <strain evidence="1">IFM 46973</strain>
    </source>
</reference>
<reference evidence="1" key="2">
    <citation type="submission" date="2021-01" db="EMBL/GenBank/DDBJ databases">
        <title>Pan-genome distribution and transcriptional activeness of fungal secondary metabolism genes in Aspergillus section Fumigati.</title>
        <authorList>
            <person name="Takahashi H."/>
            <person name="Umemura M."/>
            <person name="Ninomiya A."/>
            <person name="Kusuya Y."/>
            <person name="Urayama S."/>
            <person name="Shimizu M."/>
            <person name="Watanabe A."/>
            <person name="Kamei K."/>
            <person name="Yaguchi T."/>
            <person name="Hagiwara D."/>
        </authorList>
    </citation>
    <scope>NUCLEOTIDE SEQUENCE</scope>
    <source>
        <strain evidence="1">IFM 46973</strain>
    </source>
</reference>
<proteinExistence type="predicted"/>
<protein>
    <submittedName>
        <fullName evidence="1">Uncharacterized protein</fullName>
    </submittedName>
</protein>
<accession>A0A8E0QQL1</accession>
<dbReference type="EMBL" id="BBXM02000002">
    <property type="protein sequence ID" value="GIC87276.1"/>
    <property type="molecule type" value="Genomic_DNA"/>
</dbReference>
<name>A0A8E0QQL1_9EURO</name>
<dbReference type="RefSeq" id="XP_043144542.1">
    <property type="nucleotide sequence ID" value="XM_043288607.1"/>
</dbReference>
<dbReference type="GeneID" id="66991136"/>
<sequence>MASRGKKSLRPEEQQRLMDEYGISFDGPLLPRDWPIQYRENFAKVRQIKQVTYDDYGRDSRLDHRLTVLSTVMHIKQEAAKLRSEAYRCRRQRVNEDTWRSSTENFITSRFKAEVVCRKCRKRFWEADFQAVQTEWAVAAEDLRERRAKRLPCTCSNEERMLVDIHDAGSNHLFSDRSGTLFLYHSEDRRLLEQGVSPRKPDRIIGLEHTASLKQLLPRSQSLRHSPFTDGLVSYPFVLIEAKSEKGSPGFESVERQSAFPLRTLLKLQQDLQQVNQVSISPLVWFMANQGDEWRVYACIVDGTRYRIIDLWHGCMLSLDDALQMLLIVDHICDWARDIFRPNILRCLSGRDDVWRDETPASIYPECPPRADPRSDTATLTSLRSITRRTHSLSLDPAPRDSQVNGFADLRSEDLEGRSDIVFHEEPHPYLRYSQSSSHLPPWRQHATIRHSDMVHFSFHILSIPEDASQIQKALESLGESSSSLHDTCSVLLQLMDDVESVTVTMNAIYQLEAMWTDRPHSPNALADHPVRARVLFSTYLREDWQVVREIHCIVASRFALRTLALVATGRNLVTPHLGNIPDITVDTDGVRALRRFSGSDSLAAALSAAYLRLVTNVSEATETNSCWTLRGLTEENLMFNFEKKIALKQAGNPTSVKHEAIACGSSVPIELKSLYGSTEGLDRTGAILIKKPLFWTTESPGFCLMVLDGTSFTNPFELGLKLSLVCEVPKPNIYITGSEKGKQANPLSHRDEIGISRWIQILSGRLPDDAPWFID</sequence>
<evidence type="ECO:0000313" key="1">
    <source>
        <dbReference type="EMBL" id="GIC87276.1"/>
    </source>
</evidence>
<comment type="caution">
    <text evidence="1">The sequence shown here is derived from an EMBL/GenBank/DDBJ whole genome shotgun (WGS) entry which is preliminary data.</text>
</comment>
<dbReference type="AlphaFoldDB" id="A0A8E0QQL1"/>